<reference evidence="2" key="2">
    <citation type="submission" date="2021-04" db="EMBL/GenBank/DDBJ databases">
        <authorList>
            <person name="Gilroy R."/>
        </authorList>
    </citation>
    <scope>NUCLEOTIDE SEQUENCE</scope>
    <source>
        <strain evidence="2">ChiBcec6-4105</strain>
    </source>
</reference>
<feature type="non-terminal residue" evidence="2">
    <location>
        <position position="1"/>
    </location>
</feature>
<gene>
    <name evidence="2" type="ORF">H9914_12465</name>
</gene>
<accession>A0A9D2TYI6</accession>
<protein>
    <submittedName>
        <fullName evidence="2">Uncharacterized protein</fullName>
    </submittedName>
</protein>
<dbReference type="EMBL" id="DWUY01000281">
    <property type="protein sequence ID" value="HJD29789.1"/>
    <property type="molecule type" value="Genomic_DNA"/>
</dbReference>
<sequence>VMSNDAEPGLSGTSTDYEGAQSQTFEVRWVYPGGIINVDWNALDDNGQITSIAEDNSLSREIKINNINGIVYSHVRNLLTIEGWDDFYDIYGGCVTIRM</sequence>
<evidence type="ECO:0000313" key="2">
    <source>
        <dbReference type="EMBL" id="HJD29789.1"/>
    </source>
</evidence>
<feature type="compositionally biased region" description="Polar residues" evidence="1">
    <location>
        <begin position="11"/>
        <end position="20"/>
    </location>
</feature>
<comment type="caution">
    <text evidence="2">The sequence shown here is derived from an EMBL/GenBank/DDBJ whole genome shotgun (WGS) entry which is preliminary data.</text>
</comment>
<reference evidence="2" key="1">
    <citation type="journal article" date="2021" name="PeerJ">
        <title>Extensive microbial diversity within the chicken gut microbiome revealed by metagenomics and culture.</title>
        <authorList>
            <person name="Gilroy R."/>
            <person name="Ravi A."/>
            <person name="Getino M."/>
            <person name="Pursley I."/>
            <person name="Horton D.L."/>
            <person name="Alikhan N.F."/>
            <person name="Baker D."/>
            <person name="Gharbi K."/>
            <person name="Hall N."/>
            <person name="Watson M."/>
            <person name="Adriaenssens E.M."/>
            <person name="Foster-Nyarko E."/>
            <person name="Jarju S."/>
            <person name="Secka A."/>
            <person name="Antonio M."/>
            <person name="Oren A."/>
            <person name="Chaudhuri R.R."/>
            <person name="La Ragione R."/>
            <person name="Hildebrand F."/>
            <person name="Pallen M.J."/>
        </authorList>
    </citation>
    <scope>NUCLEOTIDE SEQUENCE</scope>
    <source>
        <strain evidence="2">ChiBcec6-4105</strain>
    </source>
</reference>
<dbReference type="Proteomes" id="UP000823892">
    <property type="component" value="Unassembled WGS sequence"/>
</dbReference>
<dbReference type="AlphaFoldDB" id="A0A9D2TYI6"/>
<feature type="region of interest" description="Disordered" evidence="1">
    <location>
        <begin position="1"/>
        <end position="20"/>
    </location>
</feature>
<evidence type="ECO:0000313" key="3">
    <source>
        <dbReference type="Proteomes" id="UP000823892"/>
    </source>
</evidence>
<proteinExistence type="predicted"/>
<evidence type="ECO:0000256" key="1">
    <source>
        <dbReference type="SAM" id="MobiDB-lite"/>
    </source>
</evidence>
<organism evidence="2 3">
    <name type="scientific">Candidatus Blautia avicola</name>
    <dbReference type="NCBI Taxonomy" id="2838483"/>
    <lineage>
        <taxon>Bacteria</taxon>
        <taxon>Bacillati</taxon>
        <taxon>Bacillota</taxon>
        <taxon>Clostridia</taxon>
        <taxon>Lachnospirales</taxon>
        <taxon>Lachnospiraceae</taxon>
        <taxon>Blautia</taxon>
    </lineage>
</organism>
<name>A0A9D2TYI6_9FIRM</name>